<dbReference type="PANTHER" id="PTHR30258:SF1">
    <property type="entry name" value="PROTEIN TRANSPORT PROTEIN HOFB HOMOLOG"/>
    <property type="match status" value="1"/>
</dbReference>
<dbReference type="SMART" id="SM00382">
    <property type="entry name" value="AAA"/>
    <property type="match status" value="1"/>
</dbReference>
<gene>
    <name evidence="5" type="ORF">COU98_01800</name>
</gene>
<protein>
    <recommendedName>
        <fullName evidence="4">Bacterial type II secretion system protein E domain-containing protein</fullName>
    </recommendedName>
</protein>
<dbReference type="Pfam" id="PF00437">
    <property type="entry name" value="T2SSE"/>
    <property type="match status" value="1"/>
</dbReference>
<evidence type="ECO:0000256" key="1">
    <source>
        <dbReference type="ARBA" id="ARBA00006611"/>
    </source>
</evidence>
<comment type="similarity">
    <text evidence="1">Belongs to the GSP E family.</text>
</comment>
<dbReference type="InterPro" id="IPR001482">
    <property type="entry name" value="T2SS/T4SS_dom"/>
</dbReference>
<dbReference type="GO" id="GO:0005524">
    <property type="term" value="F:ATP binding"/>
    <property type="evidence" value="ECO:0007669"/>
    <property type="project" value="UniProtKB-KW"/>
</dbReference>
<proteinExistence type="inferred from homology"/>
<feature type="domain" description="Bacterial type II secretion system protein E" evidence="4">
    <location>
        <begin position="244"/>
        <end position="258"/>
    </location>
</feature>
<dbReference type="InterPro" id="IPR003593">
    <property type="entry name" value="AAA+_ATPase"/>
</dbReference>
<dbReference type="GO" id="GO:0005886">
    <property type="term" value="C:plasma membrane"/>
    <property type="evidence" value="ECO:0007669"/>
    <property type="project" value="TreeGrafter"/>
</dbReference>
<dbReference type="CDD" id="cd01129">
    <property type="entry name" value="PulE-GspE-like"/>
    <property type="match status" value="1"/>
</dbReference>
<dbReference type="InterPro" id="IPR027417">
    <property type="entry name" value="P-loop_NTPase"/>
</dbReference>
<sequence>MTNGIRQKLLGSVTISPAVFEEVTKDVKNIGDFKKKIEAFLSQNITDLFDVVLSGSMKLEASDIHLEAQEEQTRLRIRMDGILHNIIFFEPKVYRGILSRIKLLSKLKLNIADRPQDGRFSIEAEKTPIEIRTSTIPAEYGESVVMRILNPKSLIGLEDLGLRKDLLEIFKKEIKRVNGMIIVTGPTGSGKTTTLYAFLKKIQNPEIKIITIEDPIEYHLEGVSQTQVAPEKGYDFSDGLRSIVRQDPDTILVGEIRDLETAKIALQAALTGHLVLSTLHTNDAAGTIPRLVDLGTDPASIAPALNMAIAQRLIRKVCSKCAGFKRVSPSELEELKEKLKNLPKDIEIPLLTKDLKVPTAKGCESCNFTGYKGRIGVFETFLIDNEMEKYILTNPPVSGLKDMAIKKGMVTMYQSGLIDVVLGKTTLEEVKRMVESE</sequence>
<dbReference type="GO" id="GO:0016887">
    <property type="term" value="F:ATP hydrolysis activity"/>
    <property type="evidence" value="ECO:0007669"/>
    <property type="project" value="TreeGrafter"/>
</dbReference>
<evidence type="ECO:0000256" key="3">
    <source>
        <dbReference type="ARBA" id="ARBA00022840"/>
    </source>
</evidence>
<dbReference type="EMBL" id="PFEN01000032">
    <property type="protein sequence ID" value="PJE69498.1"/>
    <property type="molecule type" value="Genomic_DNA"/>
</dbReference>
<keyword evidence="3" id="KW-0067">ATP-binding</keyword>
<dbReference type="SUPFAM" id="SSF52540">
    <property type="entry name" value="P-loop containing nucleoside triphosphate hydrolases"/>
    <property type="match status" value="1"/>
</dbReference>
<dbReference type="PANTHER" id="PTHR30258">
    <property type="entry name" value="TYPE II SECRETION SYSTEM PROTEIN GSPE-RELATED"/>
    <property type="match status" value="1"/>
</dbReference>
<evidence type="ECO:0000313" key="6">
    <source>
        <dbReference type="Proteomes" id="UP000236946"/>
    </source>
</evidence>
<dbReference type="Gene3D" id="3.40.50.300">
    <property type="entry name" value="P-loop containing nucleotide triphosphate hydrolases"/>
    <property type="match status" value="1"/>
</dbReference>
<dbReference type="PROSITE" id="PS00662">
    <property type="entry name" value="T2SP_E"/>
    <property type="match status" value="1"/>
</dbReference>
<evidence type="ECO:0000313" key="5">
    <source>
        <dbReference type="EMBL" id="PJE69498.1"/>
    </source>
</evidence>
<evidence type="ECO:0000259" key="4">
    <source>
        <dbReference type="PROSITE" id="PS00662"/>
    </source>
</evidence>
<dbReference type="Gene3D" id="3.30.450.90">
    <property type="match status" value="1"/>
</dbReference>
<dbReference type="AlphaFoldDB" id="A0A2H9T1A9"/>
<keyword evidence="2" id="KW-0547">Nucleotide-binding</keyword>
<organism evidence="5 6">
    <name type="scientific">Candidatus Staskawiczbacteria bacterium CG10_big_fil_rev_8_21_14_0_10_38_10</name>
    <dbReference type="NCBI Taxonomy" id="1974891"/>
    <lineage>
        <taxon>Bacteria</taxon>
        <taxon>Candidatus Staskawicziibacteriota</taxon>
    </lineage>
</organism>
<reference evidence="6" key="1">
    <citation type="submission" date="2017-09" db="EMBL/GenBank/DDBJ databases">
        <title>Depth-based differentiation of microbial function through sediment-hosted aquifers and enrichment of novel symbionts in the deep terrestrial subsurface.</title>
        <authorList>
            <person name="Probst A.J."/>
            <person name="Ladd B."/>
            <person name="Jarett J.K."/>
            <person name="Geller-Mcgrath D.E."/>
            <person name="Sieber C.M.K."/>
            <person name="Emerson J.B."/>
            <person name="Anantharaman K."/>
            <person name="Thomas B.C."/>
            <person name="Malmstrom R."/>
            <person name="Stieglmeier M."/>
            <person name="Klingl A."/>
            <person name="Woyke T."/>
            <person name="Ryan C.M."/>
            <person name="Banfield J.F."/>
        </authorList>
    </citation>
    <scope>NUCLEOTIDE SEQUENCE [LARGE SCALE GENOMIC DNA]</scope>
</reference>
<accession>A0A2H9T1A9</accession>
<evidence type="ECO:0000256" key="2">
    <source>
        <dbReference type="ARBA" id="ARBA00022741"/>
    </source>
</evidence>
<dbReference type="Proteomes" id="UP000236946">
    <property type="component" value="Unassembled WGS sequence"/>
</dbReference>
<name>A0A2H9T1A9_9BACT</name>
<comment type="caution">
    <text evidence="5">The sequence shown here is derived from an EMBL/GenBank/DDBJ whole genome shotgun (WGS) entry which is preliminary data.</text>
</comment>